<dbReference type="InterPro" id="IPR013785">
    <property type="entry name" value="Aldolase_TIM"/>
</dbReference>
<evidence type="ECO:0000256" key="9">
    <source>
        <dbReference type="ARBA" id="ARBA00049401"/>
    </source>
</evidence>
<proteinExistence type="inferred from homology"/>
<dbReference type="Pfam" id="PF03060">
    <property type="entry name" value="NMO"/>
    <property type="match status" value="1"/>
</dbReference>
<dbReference type="Proteomes" id="UP001291309">
    <property type="component" value="Unassembled WGS sequence"/>
</dbReference>
<dbReference type="InterPro" id="IPR004136">
    <property type="entry name" value="NMO"/>
</dbReference>
<dbReference type="CDD" id="cd04730">
    <property type="entry name" value="NPD_like"/>
    <property type="match status" value="1"/>
</dbReference>
<organism evidence="10 11">
    <name type="scientific">Hyalangium rubrum</name>
    <dbReference type="NCBI Taxonomy" id="3103134"/>
    <lineage>
        <taxon>Bacteria</taxon>
        <taxon>Pseudomonadati</taxon>
        <taxon>Myxococcota</taxon>
        <taxon>Myxococcia</taxon>
        <taxon>Myxococcales</taxon>
        <taxon>Cystobacterineae</taxon>
        <taxon>Archangiaceae</taxon>
        <taxon>Hyalangium</taxon>
    </lineage>
</organism>
<dbReference type="RefSeq" id="WP_321548134.1">
    <property type="nucleotide sequence ID" value="NZ_JAXIVS010000008.1"/>
</dbReference>
<evidence type="ECO:0000256" key="1">
    <source>
        <dbReference type="ARBA" id="ARBA00001917"/>
    </source>
</evidence>
<dbReference type="SUPFAM" id="SSF51412">
    <property type="entry name" value="Inosine monophosphate dehydrogenase (IMPDH)"/>
    <property type="match status" value="1"/>
</dbReference>
<protein>
    <recommendedName>
        <fullName evidence="8">Propionate 3-nitronate monooxygenase</fullName>
    </recommendedName>
</protein>
<keyword evidence="5" id="KW-0288">FMN</keyword>
<comment type="caution">
    <text evidence="10">The sequence shown here is derived from an EMBL/GenBank/DDBJ whole genome shotgun (WGS) entry which is preliminary data.</text>
</comment>
<accession>A0ABU5H991</accession>
<keyword evidence="4" id="KW-0285">Flavoprotein</keyword>
<dbReference type="GO" id="GO:0004497">
    <property type="term" value="F:monooxygenase activity"/>
    <property type="evidence" value="ECO:0007669"/>
    <property type="project" value="UniProtKB-KW"/>
</dbReference>
<evidence type="ECO:0000256" key="2">
    <source>
        <dbReference type="ARBA" id="ARBA00009881"/>
    </source>
</evidence>
<gene>
    <name evidence="10" type="ORF">SYV04_23645</name>
</gene>
<keyword evidence="11" id="KW-1185">Reference proteome</keyword>
<reference evidence="10 11" key="1">
    <citation type="submission" date="2023-12" db="EMBL/GenBank/DDBJ databases">
        <title>the genome sequence of Hyalangium sp. s54d21.</title>
        <authorList>
            <person name="Zhang X."/>
        </authorList>
    </citation>
    <scope>NUCLEOTIDE SEQUENCE [LARGE SCALE GENOMIC DNA]</scope>
    <source>
        <strain evidence="11">s54d21</strain>
    </source>
</reference>
<dbReference type="Gene3D" id="3.20.20.70">
    <property type="entry name" value="Aldolase class I"/>
    <property type="match status" value="1"/>
</dbReference>
<evidence type="ECO:0000256" key="4">
    <source>
        <dbReference type="ARBA" id="ARBA00022630"/>
    </source>
</evidence>
<dbReference type="EMBL" id="JAXIVS010000008">
    <property type="protein sequence ID" value="MDY7229408.1"/>
    <property type="molecule type" value="Genomic_DNA"/>
</dbReference>
<evidence type="ECO:0000256" key="7">
    <source>
        <dbReference type="ARBA" id="ARBA00023033"/>
    </source>
</evidence>
<evidence type="ECO:0000313" key="11">
    <source>
        <dbReference type="Proteomes" id="UP001291309"/>
    </source>
</evidence>
<keyword evidence="3" id="KW-0216">Detoxification</keyword>
<evidence type="ECO:0000256" key="3">
    <source>
        <dbReference type="ARBA" id="ARBA00022575"/>
    </source>
</evidence>
<name>A0ABU5H991_9BACT</name>
<keyword evidence="6 10" id="KW-0560">Oxidoreductase</keyword>
<comment type="cofactor">
    <cofactor evidence="1">
        <name>FMN</name>
        <dbReference type="ChEBI" id="CHEBI:58210"/>
    </cofactor>
</comment>
<evidence type="ECO:0000256" key="6">
    <source>
        <dbReference type="ARBA" id="ARBA00023002"/>
    </source>
</evidence>
<evidence type="ECO:0000313" key="10">
    <source>
        <dbReference type="EMBL" id="MDY7229408.1"/>
    </source>
</evidence>
<evidence type="ECO:0000256" key="5">
    <source>
        <dbReference type="ARBA" id="ARBA00022643"/>
    </source>
</evidence>
<dbReference type="PANTHER" id="PTHR42747:SF3">
    <property type="entry name" value="NITRONATE MONOOXYGENASE-RELATED"/>
    <property type="match status" value="1"/>
</dbReference>
<comment type="similarity">
    <text evidence="2">Belongs to the nitronate monooxygenase family. NMO class I subfamily.</text>
</comment>
<keyword evidence="7 10" id="KW-0503">Monooxygenase</keyword>
<sequence>MARSEWLRSLGVEEPLILAPMAGGPSTPELVAAVSNAGGLGSLGAAYQTPEQLTRDIQRTRELTDKPFGVNLFAGGYKVPAQVDAGPMLALLSEVHEAYGLPPPSLPALPSDPFPEQLEAVLEARPAVFSFTFGIPSREVLARLRTRGIASVGTATTLEEARLLVEAGVDAIAAQGAEAGGHRGTFASPFEQALVPILELVAGMVRAVSVPVIASGGLMDGRDMAAAMKAGSSAVQLGTAFLTCPESGASEAYKRAILAAKQDTTVITRAFSGRPARGLANTFTSRLQGQEQLIPPYPLQNALTRAMRTAGAKRGESGFLSLWAGQGVARTRVMPAGELVHLLLEEMRQAQ</sequence>
<comment type="catalytic activity">
    <reaction evidence="9">
        <text>3 propionate 3-nitronate + 3 O2 + H2O = 3 3-oxopropanoate + 2 nitrate + nitrite + H2O2 + 3 H(+)</text>
        <dbReference type="Rhea" id="RHEA:57332"/>
        <dbReference type="ChEBI" id="CHEBI:15377"/>
        <dbReference type="ChEBI" id="CHEBI:15378"/>
        <dbReference type="ChEBI" id="CHEBI:15379"/>
        <dbReference type="ChEBI" id="CHEBI:16240"/>
        <dbReference type="ChEBI" id="CHEBI:16301"/>
        <dbReference type="ChEBI" id="CHEBI:17632"/>
        <dbReference type="ChEBI" id="CHEBI:33190"/>
        <dbReference type="ChEBI" id="CHEBI:136067"/>
    </reaction>
</comment>
<dbReference type="PANTHER" id="PTHR42747">
    <property type="entry name" value="NITRONATE MONOOXYGENASE-RELATED"/>
    <property type="match status" value="1"/>
</dbReference>
<evidence type="ECO:0000256" key="8">
    <source>
        <dbReference type="ARBA" id="ARBA00031155"/>
    </source>
</evidence>